<dbReference type="EC" id="3.2.2.6" evidence="1"/>
<dbReference type="InterPro" id="IPR002182">
    <property type="entry name" value="NB-ARC"/>
</dbReference>
<evidence type="ECO:0000256" key="1">
    <source>
        <dbReference type="ARBA" id="ARBA00011982"/>
    </source>
</evidence>
<dbReference type="GeneID" id="125419054"/>
<dbReference type="InterPro" id="IPR044974">
    <property type="entry name" value="Disease_R_plants"/>
</dbReference>
<dbReference type="SMART" id="SM00255">
    <property type="entry name" value="TIR"/>
    <property type="match status" value="1"/>
</dbReference>
<protein>
    <recommendedName>
        <fullName evidence="1">ADP-ribosyl cyclase/cyclic ADP-ribose hydrolase</fullName>
        <ecNumber evidence="1">3.2.2.6</ecNumber>
    </recommendedName>
</protein>
<evidence type="ECO:0000313" key="10">
    <source>
        <dbReference type="RefSeq" id="XP_060673965.1"/>
    </source>
</evidence>
<dbReference type="PRINTS" id="PR00364">
    <property type="entry name" value="DISEASERSIST"/>
</dbReference>
<dbReference type="InterPro" id="IPR042197">
    <property type="entry name" value="Apaf_helical"/>
</dbReference>
<sequence length="1199" mass="137250">MASSSSSSSSLSSAISPQQKHEIQEKYDVFLSFRGEDTRDKFVSHLYAALSATHISTFMDDNELQGGDEIRPKLSQAIQNSKIGIIIFSKNYASSTWCLNELVEILECKKRNKLSFVIPIFYEIDPSDVRKQKRSYEAAFGELEERFKDRMEKLPQWRAALTETSNLTGLNSKKSRGESEFVQKIVENILEKLLQCQSSDEKYFKGLIGIEEKIKKIESLLSIGSKDIRFIGICGMGGIGKTTLAKVVFEKLLNSQSFDRCCFLKDVRKILKGSGGLDHLTKDVISRLLNEKTVREMDTPFEALPPTIFQRLRRVKALIVLDDVDSSTQLESFYDGCCVLAPGSRIIVTTRDEQVLKTVTDSIHKVERLNDIESLELFRLRAFRENSPTVDYEMVLETIRYAHGNPLALKVLGSSLCRRPKDEWESVLKKLKKNQALEIKEVLKISYDGLDNGSKDMFLDIAFLFNSSFTRDHAKSILGDAVEMEISLLIEKCLIEDDEGNELRMHDLLRQMGREIVRDEDKEPGSRSRLCDAVEVCDVLENCTGTAAVGVISLDMFEIEKNVIVHPGAFSNMRNLRLLRVYYGHHYIARNEGIHKFKLSIPRALHSDLSTKLRFLQWDSYPLKSLPSNFIPENLVGLVLRGSHVEKLWNNPKAVSLPVLRRMDLKFSKFLTQVPDLTQDPNLETINLEGCTSLVQFCSSLQNLEKLTYLKLNGCSKLRDVEGMFKRPEKLSESWIQKFISNVWPYPSQAHISQKFAPNLRCLLLRETAIEKVPPSIVCLSGLVELDLGFCKRLKSLPTSICHLNSLEQLDLRGCEKLKTLPEILKPMGRLKRLYLSESGIKELPESIENIVSLKILRMDECQDLEFLPSSLGKLRNLSLMSLNYCSKVQELLPISPSLKNLYVNYCYRLKSLPEIPPQFLRSLPTIPSPHFGFCEHGCTAWSDYFTFYGCGKLDQNTRNMLADQALFHILSRLKFGSSAGGCRSDYFCYLGDEIPEWFDHQTCGTSISNIVSPPDWNDPKFLSFAFCIVLHQNKLGLFQDFDIVWKFGSQTICIDCDFPYLCADKFKDREVSSDHVFMVHVTKSALQQRIYELKYGFTGLSFRVPMHEVNWPNTCCTDVSFRAYWRFPNESAEIKKFGVRFIYRQDLERLYEKTERKNKRRFNECCDSSGSEAVDSLEEEDDDKAHCRIYRTLGGYIR</sequence>
<keyword evidence="5" id="KW-0611">Plant defense</keyword>
<dbReference type="SUPFAM" id="SSF52540">
    <property type="entry name" value="P-loop containing nucleoside triphosphate hydrolases"/>
    <property type="match status" value="1"/>
</dbReference>
<dbReference type="SUPFAM" id="SSF52200">
    <property type="entry name" value="Toll/Interleukin receptor TIR domain"/>
    <property type="match status" value="1"/>
</dbReference>
<dbReference type="SUPFAM" id="SSF52058">
    <property type="entry name" value="L domain-like"/>
    <property type="match status" value="1"/>
</dbReference>
<evidence type="ECO:0000256" key="5">
    <source>
        <dbReference type="ARBA" id="ARBA00022821"/>
    </source>
</evidence>
<keyword evidence="3" id="KW-0677">Repeat</keyword>
<evidence type="ECO:0000256" key="3">
    <source>
        <dbReference type="ARBA" id="ARBA00022737"/>
    </source>
</evidence>
<dbReference type="PROSITE" id="PS50104">
    <property type="entry name" value="TIR"/>
    <property type="match status" value="1"/>
</dbReference>
<dbReference type="PANTHER" id="PTHR11017">
    <property type="entry name" value="LEUCINE-RICH REPEAT-CONTAINING PROTEIN"/>
    <property type="match status" value="1"/>
</dbReference>
<dbReference type="Proteomes" id="UP001652623">
    <property type="component" value="Chromosome 6"/>
</dbReference>
<dbReference type="Pfam" id="PF20160">
    <property type="entry name" value="C-JID"/>
    <property type="match status" value="1"/>
</dbReference>
<keyword evidence="6" id="KW-0520">NAD</keyword>
<evidence type="ECO:0000259" key="8">
    <source>
        <dbReference type="PROSITE" id="PS50104"/>
    </source>
</evidence>
<dbReference type="Pfam" id="PF00931">
    <property type="entry name" value="NB-ARC"/>
    <property type="match status" value="1"/>
</dbReference>
<proteinExistence type="predicted"/>
<dbReference type="InterPro" id="IPR032675">
    <property type="entry name" value="LRR_dom_sf"/>
</dbReference>
<feature type="domain" description="TIR" evidence="8">
    <location>
        <begin position="25"/>
        <end position="193"/>
    </location>
</feature>
<evidence type="ECO:0000256" key="6">
    <source>
        <dbReference type="ARBA" id="ARBA00023027"/>
    </source>
</evidence>
<name>A0ABM4AB57_ZIZJJ</name>
<dbReference type="Gene3D" id="3.40.50.10140">
    <property type="entry name" value="Toll/interleukin-1 receptor homology (TIR) domain"/>
    <property type="match status" value="1"/>
</dbReference>
<keyword evidence="9" id="KW-1185">Reference proteome</keyword>
<dbReference type="RefSeq" id="XP_060673965.1">
    <property type="nucleotide sequence ID" value="XM_060817982.1"/>
</dbReference>
<evidence type="ECO:0000313" key="9">
    <source>
        <dbReference type="Proteomes" id="UP001652623"/>
    </source>
</evidence>
<keyword evidence="4" id="KW-0378">Hydrolase</keyword>
<dbReference type="Pfam" id="PF23286">
    <property type="entry name" value="LRR_13"/>
    <property type="match status" value="1"/>
</dbReference>
<dbReference type="Gene3D" id="3.40.50.300">
    <property type="entry name" value="P-loop containing nucleotide triphosphate hydrolases"/>
    <property type="match status" value="1"/>
</dbReference>
<dbReference type="InterPro" id="IPR027417">
    <property type="entry name" value="P-loop_NTPase"/>
</dbReference>
<reference evidence="10" key="1">
    <citation type="submission" date="2025-08" db="UniProtKB">
        <authorList>
            <consortium name="RefSeq"/>
        </authorList>
    </citation>
    <scope>IDENTIFICATION</scope>
    <source>
        <tissue evidence="10">Seedling</tissue>
    </source>
</reference>
<organism evidence="9 10">
    <name type="scientific">Ziziphus jujuba</name>
    <name type="common">Chinese jujube</name>
    <name type="synonym">Ziziphus sativa</name>
    <dbReference type="NCBI Taxonomy" id="326968"/>
    <lineage>
        <taxon>Eukaryota</taxon>
        <taxon>Viridiplantae</taxon>
        <taxon>Streptophyta</taxon>
        <taxon>Embryophyta</taxon>
        <taxon>Tracheophyta</taxon>
        <taxon>Spermatophyta</taxon>
        <taxon>Magnoliopsida</taxon>
        <taxon>eudicotyledons</taxon>
        <taxon>Gunneridae</taxon>
        <taxon>Pentapetalae</taxon>
        <taxon>rosids</taxon>
        <taxon>fabids</taxon>
        <taxon>Rosales</taxon>
        <taxon>Rhamnaceae</taxon>
        <taxon>Paliureae</taxon>
        <taxon>Ziziphus</taxon>
    </lineage>
</organism>
<dbReference type="Gene3D" id="3.80.10.10">
    <property type="entry name" value="Ribonuclease Inhibitor"/>
    <property type="match status" value="2"/>
</dbReference>
<comment type="catalytic activity">
    <reaction evidence="7">
        <text>NAD(+) + H2O = ADP-D-ribose + nicotinamide + H(+)</text>
        <dbReference type="Rhea" id="RHEA:16301"/>
        <dbReference type="ChEBI" id="CHEBI:15377"/>
        <dbReference type="ChEBI" id="CHEBI:15378"/>
        <dbReference type="ChEBI" id="CHEBI:17154"/>
        <dbReference type="ChEBI" id="CHEBI:57540"/>
        <dbReference type="ChEBI" id="CHEBI:57967"/>
        <dbReference type="EC" id="3.2.2.6"/>
    </reaction>
    <physiologicalReaction direction="left-to-right" evidence="7">
        <dbReference type="Rhea" id="RHEA:16302"/>
    </physiologicalReaction>
</comment>
<dbReference type="Pfam" id="PF01582">
    <property type="entry name" value="TIR"/>
    <property type="match status" value="1"/>
</dbReference>
<evidence type="ECO:0000256" key="7">
    <source>
        <dbReference type="ARBA" id="ARBA00047304"/>
    </source>
</evidence>
<dbReference type="PANTHER" id="PTHR11017:SF479">
    <property type="entry name" value="DISEASE RESISTANCE PROTEIN (TIR-NBS-LRR CLASS) FAMILY"/>
    <property type="match status" value="1"/>
</dbReference>
<evidence type="ECO:0000256" key="2">
    <source>
        <dbReference type="ARBA" id="ARBA00022614"/>
    </source>
</evidence>
<dbReference type="InterPro" id="IPR058192">
    <property type="entry name" value="WHD_ROQ1-like"/>
</dbReference>
<keyword evidence="2" id="KW-0433">Leucine-rich repeat</keyword>
<dbReference type="InterPro" id="IPR000157">
    <property type="entry name" value="TIR_dom"/>
</dbReference>
<evidence type="ECO:0000256" key="4">
    <source>
        <dbReference type="ARBA" id="ARBA00022801"/>
    </source>
</evidence>
<dbReference type="InterPro" id="IPR045344">
    <property type="entry name" value="C-JID"/>
</dbReference>
<accession>A0ABM4AB57</accession>
<dbReference type="Gene3D" id="1.10.8.430">
    <property type="entry name" value="Helical domain of apoptotic protease-activating factors"/>
    <property type="match status" value="1"/>
</dbReference>
<dbReference type="InterPro" id="IPR058546">
    <property type="entry name" value="RPS4B/Roq1-like_LRR"/>
</dbReference>
<dbReference type="InterPro" id="IPR035897">
    <property type="entry name" value="Toll_tir_struct_dom_sf"/>
</dbReference>
<dbReference type="Pfam" id="PF23282">
    <property type="entry name" value="WHD_ROQ1"/>
    <property type="match status" value="1"/>
</dbReference>
<gene>
    <name evidence="10" type="primary">LOC125419054</name>
</gene>